<dbReference type="InterPro" id="IPR007867">
    <property type="entry name" value="GMC_OxRtase_C"/>
</dbReference>
<evidence type="ECO:0000313" key="8">
    <source>
        <dbReference type="Proteomes" id="UP000054937"/>
    </source>
</evidence>
<gene>
    <name evidence="7" type="ORF">PPERSA_02797</name>
</gene>
<dbReference type="InParanoid" id="A0A0V0QMS8"/>
<comment type="cofactor">
    <cofactor evidence="1">
        <name>FAD</name>
        <dbReference type="ChEBI" id="CHEBI:57692"/>
    </cofactor>
</comment>
<dbReference type="Pfam" id="PF00732">
    <property type="entry name" value="GMC_oxred_N"/>
    <property type="match status" value="1"/>
</dbReference>
<reference evidence="7 8" key="1">
    <citation type="journal article" date="2015" name="Sci. Rep.">
        <title>Genome of the facultative scuticociliatosis pathogen Pseudocohnilembus persalinus provides insight into its virulence through horizontal gene transfer.</title>
        <authorList>
            <person name="Xiong J."/>
            <person name="Wang G."/>
            <person name="Cheng J."/>
            <person name="Tian M."/>
            <person name="Pan X."/>
            <person name="Warren A."/>
            <person name="Jiang C."/>
            <person name="Yuan D."/>
            <person name="Miao W."/>
        </authorList>
    </citation>
    <scope>NUCLEOTIDE SEQUENCE [LARGE SCALE GENOMIC DNA]</scope>
    <source>
        <strain evidence="7">36N120E</strain>
    </source>
</reference>
<dbReference type="PANTHER" id="PTHR11552">
    <property type="entry name" value="GLUCOSE-METHANOL-CHOLINE GMC OXIDOREDUCTASE"/>
    <property type="match status" value="1"/>
</dbReference>
<accession>A0A0V0QMS8</accession>
<comment type="caution">
    <text evidence="7">The sequence shown here is derived from an EMBL/GenBank/DDBJ whole genome shotgun (WGS) entry which is preliminary data.</text>
</comment>
<dbReference type="SUPFAM" id="SSF51905">
    <property type="entry name" value="FAD/NAD(P)-binding domain"/>
    <property type="match status" value="1"/>
</dbReference>
<evidence type="ECO:0000256" key="2">
    <source>
        <dbReference type="ARBA" id="ARBA00010790"/>
    </source>
</evidence>
<sequence length="280" mass="31318">MGVGKFQTKISKGKDGRHVRLEARKEIVLTAGAIFNPRILLLTGFGSEEQLKKINVRCLQNIPGIGQNLQDSPQLFLRNLLKLNGKTPLSPSFQNISKINKQFRQFKQQGTGSFSSNLHEVGGQGVTVQLGLQNPLSQGSINLTSRNYDKNPEIELNYLQKDEDLQRLKEGVKQICQIMEQSPIKDFIKKSIDIKSNDSDSNIEKFIKNNIFSGGDPRGTCKMGKSNDSVVDDKFKVHNVNNLRIADCSILPQWISGNQSTMSAMIAEGCFDRIKKEHDI</sequence>
<dbReference type="Gene3D" id="3.30.560.10">
    <property type="entry name" value="Glucose Oxidase, domain 3"/>
    <property type="match status" value="2"/>
</dbReference>
<dbReference type="PANTHER" id="PTHR11552:SF147">
    <property type="entry name" value="CHOLINE DEHYDROGENASE, MITOCHONDRIAL"/>
    <property type="match status" value="1"/>
</dbReference>
<dbReference type="InterPro" id="IPR036188">
    <property type="entry name" value="FAD/NAD-bd_sf"/>
</dbReference>
<comment type="similarity">
    <text evidence="2">Belongs to the GMC oxidoreductase family.</text>
</comment>
<proteinExistence type="inferred from homology"/>
<evidence type="ECO:0000256" key="3">
    <source>
        <dbReference type="ARBA" id="ARBA00022630"/>
    </source>
</evidence>
<keyword evidence="4" id="KW-0274">FAD</keyword>
<dbReference type="Proteomes" id="UP000054937">
    <property type="component" value="Unassembled WGS sequence"/>
</dbReference>
<feature type="domain" description="Glucose-methanol-choline oxidoreductase N-terminal" evidence="5">
    <location>
        <begin position="14"/>
        <end position="73"/>
    </location>
</feature>
<evidence type="ECO:0000256" key="4">
    <source>
        <dbReference type="ARBA" id="ARBA00022827"/>
    </source>
</evidence>
<dbReference type="SUPFAM" id="SSF54373">
    <property type="entry name" value="FAD-linked reductases, C-terminal domain"/>
    <property type="match status" value="1"/>
</dbReference>
<dbReference type="GO" id="GO:0050660">
    <property type="term" value="F:flavin adenine dinucleotide binding"/>
    <property type="evidence" value="ECO:0007669"/>
    <property type="project" value="InterPro"/>
</dbReference>
<dbReference type="EMBL" id="LDAU01000131">
    <property type="protein sequence ID" value="KRX03418.1"/>
    <property type="molecule type" value="Genomic_DNA"/>
</dbReference>
<dbReference type="OrthoDB" id="409726at2759"/>
<feature type="domain" description="Glucose-methanol-choline oxidoreductase C-terminal" evidence="6">
    <location>
        <begin position="135"/>
        <end position="267"/>
    </location>
</feature>
<evidence type="ECO:0008006" key="9">
    <source>
        <dbReference type="Google" id="ProtNLM"/>
    </source>
</evidence>
<name>A0A0V0QMS8_PSEPJ</name>
<protein>
    <recommendedName>
        <fullName evidence="9">Glucose-methanol-choline oxidoreductase N-terminal domain-containing protein</fullName>
    </recommendedName>
</protein>
<evidence type="ECO:0000313" key="7">
    <source>
        <dbReference type="EMBL" id="KRX03418.1"/>
    </source>
</evidence>
<dbReference type="InterPro" id="IPR012132">
    <property type="entry name" value="GMC_OxRdtase"/>
</dbReference>
<dbReference type="GO" id="GO:0016614">
    <property type="term" value="F:oxidoreductase activity, acting on CH-OH group of donors"/>
    <property type="evidence" value="ECO:0007669"/>
    <property type="project" value="InterPro"/>
</dbReference>
<keyword evidence="8" id="KW-1185">Reference proteome</keyword>
<dbReference type="Pfam" id="PF05199">
    <property type="entry name" value="GMC_oxred_C"/>
    <property type="match status" value="1"/>
</dbReference>
<dbReference type="Gene3D" id="3.50.50.60">
    <property type="entry name" value="FAD/NAD(P)-binding domain"/>
    <property type="match status" value="2"/>
</dbReference>
<dbReference type="InterPro" id="IPR000172">
    <property type="entry name" value="GMC_OxRdtase_N"/>
</dbReference>
<evidence type="ECO:0000256" key="1">
    <source>
        <dbReference type="ARBA" id="ARBA00001974"/>
    </source>
</evidence>
<organism evidence="7 8">
    <name type="scientific">Pseudocohnilembus persalinus</name>
    <name type="common">Ciliate</name>
    <dbReference type="NCBI Taxonomy" id="266149"/>
    <lineage>
        <taxon>Eukaryota</taxon>
        <taxon>Sar</taxon>
        <taxon>Alveolata</taxon>
        <taxon>Ciliophora</taxon>
        <taxon>Intramacronucleata</taxon>
        <taxon>Oligohymenophorea</taxon>
        <taxon>Scuticociliatia</taxon>
        <taxon>Philasterida</taxon>
        <taxon>Pseudocohnilembidae</taxon>
        <taxon>Pseudocohnilembus</taxon>
    </lineage>
</organism>
<evidence type="ECO:0000259" key="6">
    <source>
        <dbReference type="Pfam" id="PF05199"/>
    </source>
</evidence>
<keyword evidence="3" id="KW-0285">Flavoprotein</keyword>
<dbReference type="AlphaFoldDB" id="A0A0V0QMS8"/>
<evidence type="ECO:0000259" key="5">
    <source>
        <dbReference type="Pfam" id="PF00732"/>
    </source>
</evidence>